<dbReference type="InterPro" id="IPR027417">
    <property type="entry name" value="P-loop_NTPase"/>
</dbReference>
<organism evidence="1 2">
    <name type="scientific">Alteromonas oceani</name>
    <dbReference type="NCBI Taxonomy" id="2071609"/>
    <lineage>
        <taxon>Bacteria</taxon>
        <taxon>Pseudomonadati</taxon>
        <taxon>Pseudomonadota</taxon>
        <taxon>Gammaproteobacteria</taxon>
        <taxon>Alteromonadales</taxon>
        <taxon>Alteromonadaceae</taxon>
        <taxon>Alteromonas/Salinimonas group</taxon>
        <taxon>Alteromonas</taxon>
    </lineage>
</organism>
<dbReference type="NCBIfam" id="TIGR04352">
    <property type="entry name" value="HprK_rel_A"/>
    <property type="match status" value="1"/>
</dbReference>
<keyword evidence="1" id="KW-0808">Transferase</keyword>
<keyword evidence="2" id="KW-1185">Reference proteome</keyword>
<dbReference type="Gene3D" id="3.40.50.300">
    <property type="entry name" value="P-loop containing nucleotide triphosphate hydrolases"/>
    <property type="match status" value="1"/>
</dbReference>
<sequence>MKPFFINMGLFQAKLNDYPSSISPALNQIYGDCQPKEMSDFTVSLAPGSIVRKYLRPQIVFESNTQIPFKPLPFSQAYALLEWGLNWCLATHDFNHLLLHSAVLVKNNKAVLFPALPGSGKSTLSCWLAINGWKLYSDEMAVINTDSLTAEPLYRPACIKNRSIELVRGWKPDATITRVCSDTAKGDVAHAKFQTWADYSRLQPVEIAGIVFPKYDGNLSEEQYYTIAESQVFEELCQHAFNYHVLGYQAFDTVWRLIDKVKVFEVHYSNLDFMDEFLLDEVVGHGE</sequence>
<proteinExistence type="predicted"/>
<gene>
    <name evidence="1" type="ORF">ACFOEW_21935</name>
</gene>
<dbReference type="EMBL" id="JBHRSX010000102">
    <property type="protein sequence ID" value="MFC3204475.1"/>
    <property type="molecule type" value="Genomic_DNA"/>
</dbReference>
<dbReference type="Proteomes" id="UP001595477">
    <property type="component" value="Unassembled WGS sequence"/>
</dbReference>
<protein>
    <submittedName>
        <fullName evidence="1">HprK-related kinase A</fullName>
    </submittedName>
</protein>
<dbReference type="RefSeq" id="WP_241155654.1">
    <property type="nucleotide sequence ID" value="NZ_JBHRSX010000102.1"/>
</dbReference>
<comment type="caution">
    <text evidence="1">The sequence shown here is derived from an EMBL/GenBank/DDBJ whole genome shotgun (WGS) entry which is preliminary data.</text>
</comment>
<reference evidence="2" key="1">
    <citation type="journal article" date="2019" name="Int. J. Syst. Evol. Microbiol.">
        <title>The Global Catalogue of Microorganisms (GCM) 10K type strain sequencing project: providing services to taxonomists for standard genome sequencing and annotation.</title>
        <authorList>
            <consortium name="The Broad Institute Genomics Platform"/>
            <consortium name="The Broad Institute Genome Sequencing Center for Infectious Disease"/>
            <person name="Wu L."/>
            <person name="Ma J."/>
        </authorList>
    </citation>
    <scope>NUCLEOTIDE SEQUENCE [LARGE SCALE GENOMIC DNA]</scope>
    <source>
        <strain evidence="2">KCTC 52449</strain>
    </source>
</reference>
<dbReference type="InterPro" id="IPR027600">
    <property type="entry name" value="HprK-rel_A"/>
</dbReference>
<name>A0ABV7K4X7_9ALTE</name>
<accession>A0ABV7K4X7</accession>
<evidence type="ECO:0000313" key="2">
    <source>
        <dbReference type="Proteomes" id="UP001595477"/>
    </source>
</evidence>
<evidence type="ECO:0000313" key="1">
    <source>
        <dbReference type="EMBL" id="MFC3204475.1"/>
    </source>
</evidence>
<dbReference type="SUPFAM" id="SSF53795">
    <property type="entry name" value="PEP carboxykinase-like"/>
    <property type="match status" value="1"/>
</dbReference>
<dbReference type="GO" id="GO:0016301">
    <property type="term" value="F:kinase activity"/>
    <property type="evidence" value="ECO:0007669"/>
    <property type="project" value="UniProtKB-KW"/>
</dbReference>
<keyword evidence="1" id="KW-0418">Kinase</keyword>